<evidence type="ECO:0000256" key="1">
    <source>
        <dbReference type="ARBA" id="ARBA00004651"/>
    </source>
</evidence>
<protein>
    <submittedName>
        <fullName evidence="7">CidA/LrgA family protein</fullName>
    </submittedName>
</protein>
<dbReference type="EMBL" id="CP069798">
    <property type="protein sequence ID" value="QRQ81757.1"/>
    <property type="molecule type" value="Genomic_DNA"/>
</dbReference>
<keyword evidence="3 6" id="KW-0812">Transmembrane</keyword>
<evidence type="ECO:0000313" key="7">
    <source>
        <dbReference type="EMBL" id="QRQ81757.1"/>
    </source>
</evidence>
<evidence type="ECO:0000256" key="2">
    <source>
        <dbReference type="ARBA" id="ARBA00022475"/>
    </source>
</evidence>
<keyword evidence="4 6" id="KW-1133">Transmembrane helix</keyword>
<comment type="subcellular location">
    <subcellularLocation>
        <location evidence="1">Cell membrane</location>
        <topology evidence="1">Multi-pass membrane protein</topology>
    </subcellularLocation>
</comment>
<keyword evidence="2" id="KW-1003">Cell membrane</keyword>
<keyword evidence="8" id="KW-1185">Reference proteome</keyword>
<dbReference type="Proteomes" id="UP000653156">
    <property type="component" value="Chromosome"/>
</dbReference>
<dbReference type="AlphaFoldDB" id="A0A892ZIU8"/>
<proteinExistence type="predicted"/>
<evidence type="ECO:0000256" key="6">
    <source>
        <dbReference type="SAM" id="Phobius"/>
    </source>
</evidence>
<dbReference type="KEGG" id="ptes:JQU52_13945"/>
<keyword evidence="5 6" id="KW-0472">Membrane</keyword>
<evidence type="ECO:0000256" key="5">
    <source>
        <dbReference type="ARBA" id="ARBA00023136"/>
    </source>
</evidence>
<reference evidence="7" key="1">
    <citation type="submission" date="2021-02" db="EMBL/GenBank/DDBJ databases">
        <title>Neisseriaceae sp. 26B isolated from the cloaca of a Common Toad-headed Turtle (Mesoclemmys nasuta).</title>
        <authorList>
            <person name="Spergser J."/>
            <person name="Busse H.-J."/>
        </authorList>
    </citation>
    <scope>NUCLEOTIDE SEQUENCE</scope>
    <source>
        <strain evidence="7">26B</strain>
    </source>
</reference>
<feature type="transmembrane region" description="Helical" evidence="6">
    <location>
        <begin position="27"/>
        <end position="49"/>
    </location>
</feature>
<name>A0A892ZIU8_9NEIS</name>
<dbReference type="InterPro" id="IPR005538">
    <property type="entry name" value="LrgA/CidA"/>
</dbReference>
<gene>
    <name evidence="7" type="ORF">JQU52_13945</name>
</gene>
<dbReference type="Pfam" id="PF03788">
    <property type="entry name" value="LrgA"/>
    <property type="match status" value="1"/>
</dbReference>
<feature type="transmembrane region" description="Helical" evidence="6">
    <location>
        <begin position="61"/>
        <end position="78"/>
    </location>
</feature>
<dbReference type="RefSeq" id="WP_230339056.1">
    <property type="nucleotide sequence ID" value="NZ_CP069798.1"/>
</dbReference>
<feature type="transmembrane region" description="Helical" evidence="6">
    <location>
        <begin position="84"/>
        <end position="102"/>
    </location>
</feature>
<accession>A0A892ZIU8</accession>
<evidence type="ECO:0000256" key="3">
    <source>
        <dbReference type="ARBA" id="ARBA00022692"/>
    </source>
</evidence>
<evidence type="ECO:0000313" key="8">
    <source>
        <dbReference type="Proteomes" id="UP000653156"/>
    </source>
</evidence>
<dbReference type="PANTHER" id="PTHR33931:SF5">
    <property type="entry name" value="UPF0299 MEMBRANE PROTEIN YOHJ"/>
    <property type="match status" value="1"/>
</dbReference>
<evidence type="ECO:0000256" key="4">
    <source>
        <dbReference type="ARBA" id="ARBA00022989"/>
    </source>
</evidence>
<dbReference type="PANTHER" id="PTHR33931">
    <property type="entry name" value="HOLIN-LIKE PROTEIN CIDA-RELATED"/>
    <property type="match status" value="1"/>
</dbReference>
<sequence length="112" mass="12521">MIRALCIVFGCLAIGQAIVYLSGVKFPASIFGMGVLFALLQLGWVKLAWMQKITDVLMQNLSLFLVPPCVAVMDHLQLVRDDFWSIFTATVVSTLLVLLVTGKSHELIRRWL</sequence>
<dbReference type="GO" id="GO:0005886">
    <property type="term" value="C:plasma membrane"/>
    <property type="evidence" value="ECO:0007669"/>
    <property type="project" value="UniProtKB-SubCell"/>
</dbReference>
<organism evidence="7 8">
    <name type="scientific">Paralysiella testudinis</name>
    <dbReference type="NCBI Taxonomy" id="2809020"/>
    <lineage>
        <taxon>Bacteria</taxon>
        <taxon>Pseudomonadati</taxon>
        <taxon>Pseudomonadota</taxon>
        <taxon>Betaproteobacteria</taxon>
        <taxon>Neisseriales</taxon>
        <taxon>Neisseriaceae</taxon>
        <taxon>Paralysiella</taxon>
    </lineage>
</organism>